<name>A0A1S6U697_9BACT</name>
<accession>A0A1S6U697</accession>
<protein>
    <recommendedName>
        <fullName evidence="3">Lipoprotein</fullName>
    </recommendedName>
</protein>
<dbReference type="Proteomes" id="UP000190868">
    <property type="component" value="Chromosome"/>
</dbReference>
<evidence type="ECO:0000313" key="1">
    <source>
        <dbReference type="EMBL" id="AQW87276.1"/>
    </source>
</evidence>
<evidence type="ECO:0000313" key="2">
    <source>
        <dbReference type="Proteomes" id="UP000190868"/>
    </source>
</evidence>
<reference evidence="2" key="1">
    <citation type="submission" date="2016-09" db="EMBL/GenBank/DDBJ databases">
        <title>Comparative genomics of the Campylobacter concisus group.</title>
        <authorList>
            <person name="Miller W.G."/>
            <person name="Yee E."/>
            <person name="Chapman M.H."/>
            <person name="Huynh S."/>
            <person name="Bono J.L."/>
            <person name="On S.L.W."/>
            <person name="StLeger J."/>
            <person name="Foster G."/>
            <person name="Parker C.T."/>
        </authorList>
    </citation>
    <scope>NUCLEOTIDE SEQUENCE [LARGE SCALE GENOMIC DNA]</scope>
    <source>
        <strain evidence="2">RM18021</strain>
    </source>
</reference>
<proteinExistence type="predicted"/>
<keyword evidence="2" id="KW-1185">Reference proteome</keyword>
<dbReference type="KEGG" id="cpin:CPIN18020_0430"/>
<organism evidence="1 2">
    <name type="scientific">Campylobacter pinnipediorum subsp. caledonicus</name>
    <dbReference type="NCBI Taxonomy" id="1874362"/>
    <lineage>
        <taxon>Bacteria</taxon>
        <taxon>Pseudomonadati</taxon>
        <taxon>Campylobacterota</taxon>
        <taxon>Epsilonproteobacteria</taxon>
        <taxon>Campylobacterales</taxon>
        <taxon>Campylobacteraceae</taxon>
        <taxon>Campylobacter</taxon>
    </lineage>
</organism>
<evidence type="ECO:0008006" key="3">
    <source>
        <dbReference type="Google" id="ProtNLM"/>
    </source>
</evidence>
<gene>
    <name evidence="1" type="ORF">CPIN18021_0435</name>
</gene>
<dbReference type="RefSeq" id="WP_180375120.1">
    <property type="nucleotide sequence ID" value="NZ_CP017018.1"/>
</dbReference>
<dbReference type="GeneID" id="59453651"/>
<dbReference type="EMBL" id="CP017258">
    <property type="protein sequence ID" value="AQW87276.1"/>
    <property type="molecule type" value="Genomic_DNA"/>
</dbReference>
<dbReference type="PROSITE" id="PS51257">
    <property type="entry name" value="PROKAR_LIPOPROTEIN"/>
    <property type="match status" value="1"/>
</dbReference>
<dbReference type="AlphaFoldDB" id="A0A1S6U697"/>
<sequence length="51" mass="5808">MKNALFIFFVSLFFVACSSTWNGVKDDAKGAKEWTKEKVNKGATYIKEKTE</sequence>